<comment type="caution">
    <text evidence="4">The sequence shown here is derived from an EMBL/GenBank/DDBJ whole genome shotgun (WGS) entry which is preliminary data.</text>
</comment>
<feature type="domain" description="Aldehyde dehydrogenase" evidence="3">
    <location>
        <begin position="25"/>
        <end position="477"/>
    </location>
</feature>
<evidence type="ECO:0000256" key="1">
    <source>
        <dbReference type="ARBA" id="ARBA00009986"/>
    </source>
</evidence>
<evidence type="ECO:0000313" key="4">
    <source>
        <dbReference type="EMBL" id="MFD2831179.1"/>
    </source>
</evidence>
<reference evidence="5" key="1">
    <citation type="journal article" date="2019" name="Int. J. Syst. Evol. Microbiol.">
        <title>The Global Catalogue of Microorganisms (GCM) 10K type strain sequencing project: providing services to taxonomists for standard genome sequencing and annotation.</title>
        <authorList>
            <consortium name="The Broad Institute Genomics Platform"/>
            <consortium name="The Broad Institute Genome Sequencing Center for Infectious Disease"/>
            <person name="Wu L."/>
            <person name="Ma J."/>
        </authorList>
    </citation>
    <scope>NUCLEOTIDE SEQUENCE [LARGE SCALE GENOMIC DNA]</scope>
    <source>
        <strain evidence="5">KCTC 33575</strain>
    </source>
</reference>
<evidence type="ECO:0000259" key="3">
    <source>
        <dbReference type="Pfam" id="PF00171"/>
    </source>
</evidence>
<dbReference type="Pfam" id="PF00171">
    <property type="entry name" value="Aldedh"/>
    <property type="match status" value="1"/>
</dbReference>
<dbReference type="InterPro" id="IPR016163">
    <property type="entry name" value="Ald_DH_C"/>
</dbReference>
<dbReference type="Gene3D" id="3.40.605.10">
    <property type="entry name" value="Aldehyde Dehydrogenase, Chain A, domain 1"/>
    <property type="match status" value="1"/>
</dbReference>
<dbReference type="InterPro" id="IPR015590">
    <property type="entry name" value="Aldehyde_DH_dom"/>
</dbReference>
<sequence length="482" mass="52631">MTQEIKTYGSIINGETVIKSDFDILELKNPYNNETIANMSLCTKKELDEAIDGAERAYHADMKRMPLHKRAEILTRAAELLKERTEDFAQTLSLEAGKPIRDARGEVGRAVQVLNFASDEAKTLHGELLPMDAAIGGENRLGMVRLYPIGVMGAITPFNFPLNLALHKLAPAVASGNAVVLKPALKTPLSALKLAQVFYDAGLPKEALQVIIAKGSEIGDDIVTDDRIAKITFTGSPEVGIKMRNKAGLKRITLELGSNSPNIIFEDADVDKAASSLVKASFAFAGQVCISSQRIFVHESIIDEFIAKFIPLVKQLKVGNPLDEDTDVGPLISSDSCERIYEWTQEAVKDGAEVLTGGSIIEGQMFEPTVVKNVNSSMKIVCQETFAPIVSIIPFKSDEDAVEKANDSDYGLQAGVFTKDINRAFKLSDELETGGVWINEVSTYRQDNYPYGGVKLSGYGKEGVKYAIRDMTEEKFVGINLN</sequence>
<dbReference type="Gene3D" id="3.40.309.10">
    <property type="entry name" value="Aldehyde Dehydrogenase, Chain A, domain 2"/>
    <property type="match status" value="1"/>
</dbReference>
<dbReference type="RefSeq" id="WP_377775154.1">
    <property type="nucleotide sequence ID" value="NZ_JBHUOQ010000004.1"/>
</dbReference>
<dbReference type="PANTHER" id="PTHR42991">
    <property type="entry name" value="ALDEHYDE DEHYDROGENASE"/>
    <property type="match status" value="1"/>
</dbReference>
<gene>
    <name evidence="4" type="ORF">ACFSX4_11955</name>
</gene>
<evidence type="ECO:0000256" key="2">
    <source>
        <dbReference type="ARBA" id="ARBA00023002"/>
    </source>
</evidence>
<name>A0ABW5X079_9STAP</name>
<keyword evidence="2" id="KW-0560">Oxidoreductase</keyword>
<dbReference type="EMBL" id="JBHUOQ010000004">
    <property type="protein sequence ID" value="MFD2831179.1"/>
    <property type="molecule type" value="Genomic_DNA"/>
</dbReference>
<protein>
    <submittedName>
        <fullName evidence="4">Aldehyde dehydrogenase family protein</fullName>
    </submittedName>
</protein>
<evidence type="ECO:0000313" key="5">
    <source>
        <dbReference type="Proteomes" id="UP001597519"/>
    </source>
</evidence>
<dbReference type="CDD" id="cd07149">
    <property type="entry name" value="ALDH_y4uC"/>
    <property type="match status" value="1"/>
</dbReference>
<accession>A0ABW5X079</accession>
<keyword evidence="5" id="KW-1185">Reference proteome</keyword>
<dbReference type="InterPro" id="IPR051020">
    <property type="entry name" value="ALDH-related_metabolic_enz"/>
</dbReference>
<organism evidence="4 5">
    <name type="scientific">Corticicoccus populi</name>
    <dbReference type="NCBI Taxonomy" id="1812821"/>
    <lineage>
        <taxon>Bacteria</taxon>
        <taxon>Bacillati</taxon>
        <taxon>Bacillota</taxon>
        <taxon>Bacilli</taxon>
        <taxon>Bacillales</taxon>
        <taxon>Staphylococcaceae</taxon>
        <taxon>Corticicoccus</taxon>
    </lineage>
</organism>
<dbReference type="PANTHER" id="PTHR42991:SF1">
    <property type="entry name" value="ALDEHYDE DEHYDROGENASE"/>
    <property type="match status" value="1"/>
</dbReference>
<dbReference type="InterPro" id="IPR016162">
    <property type="entry name" value="Ald_DH_N"/>
</dbReference>
<comment type="similarity">
    <text evidence="1">Belongs to the aldehyde dehydrogenase family.</text>
</comment>
<dbReference type="Proteomes" id="UP001597519">
    <property type="component" value="Unassembled WGS sequence"/>
</dbReference>
<dbReference type="InterPro" id="IPR016161">
    <property type="entry name" value="Ald_DH/histidinol_DH"/>
</dbReference>
<proteinExistence type="inferred from homology"/>
<dbReference type="SUPFAM" id="SSF53720">
    <property type="entry name" value="ALDH-like"/>
    <property type="match status" value="1"/>
</dbReference>